<dbReference type="Gene3D" id="3.40.630.30">
    <property type="match status" value="1"/>
</dbReference>
<evidence type="ECO:0000259" key="4">
    <source>
        <dbReference type="PROSITE" id="PS51186"/>
    </source>
</evidence>
<reference evidence="5 6" key="1">
    <citation type="journal article" date="2024" name="Science">
        <title>Giant polyketide synthase enzymes in the biosynthesis of giant marine polyether toxins.</title>
        <authorList>
            <person name="Fallon T.R."/>
            <person name="Shende V.V."/>
            <person name="Wierzbicki I.H."/>
            <person name="Pendleton A.L."/>
            <person name="Watervoot N.F."/>
            <person name="Auber R.P."/>
            <person name="Gonzalez D.J."/>
            <person name="Wisecaver J.H."/>
            <person name="Moore B.S."/>
        </authorList>
    </citation>
    <scope>NUCLEOTIDE SEQUENCE [LARGE SCALE GENOMIC DNA]</scope>
    <source>
        <strain evidence="5 6">12B1</strain>
    </source>
</reference>
<feature type="chain" id="PRO_5044222778" description="N-acetyltransferase domain-containing protein" evidence="3">
    <location>
        <begin position="16"/>
        <end position="263"/>
    </location>
</feature>
<keyword evidence="2" id="KW-0012">Acyltransferase</keyword>
<name>A0AB34K8G6_PRYPA</name>
<evidence type="ECO:0000313" key="5">
    <source>
        <dbReference type="EMBL" id="KAL1529286.1"/>
    </source>
</evidence>
<dbReference type="CDD" id="cd04301">
    <property type="entry name" value="NAT_SF"/>
    <property type="match status" value="1"/>
</dbReference>
<dbReference type="Pfam" id="PF00583">
    <property type="entry name" value="Acetyltransf_1"/>
    <property type="match status" value="1"/>
</dbReference>
<keyword evidence="1" id="KW-0808">Transferase</keyword>
<dbReference type="PANTHER" id="PTHR43420">
    <property type="entry name" value="ACETYLTRANSFERASE"/>
    <property type="match status" value="1"/>
</dbReference>
<evidence type="ECO:0000256" key="1">
    <source>
        <dbReference type="ARBA" id="ARBA00022679"/>
    </source>
</evidence>
<dbReference type="Proteomes" id="UP001515480">
    <property type="component" value="Unassembled WGS sequence"/>
</dbReference>
<dbReference type="AlphaFoldDB" id="A0AB34K8G6"/>
<dbReference type="PROSITE" id="PS51186">
    <property type="entry name" value="GNAT"/>
    <property type="match status" value="1"/>
</dbReference>
<evidence type="ECO:0000256" key="2">
    <source>
        <dbReference type="ARBA" id="ARBA00023315"/>
    </source>
</evidence>
<evidence type="ECO:0000256" key="3">
    <source>
        <dbReference type="SAM" id="SignalP"/>
    </source>
</evidence>
<dbReference type="EMBL" id="JBGBPQ010000001">
    <property type="protein sequence ID" value="KAL1529286.1"/>
    <property type="molecule type" value="Genomic_DNA"/>
</dbReference>
<evidence type="ECO:0000313" key="6">
    <source>
        <dbReference type="Proteomes" id="UP001515480"/>
    </source>
</evidence>
<dbReference type="InterPro" id="IPR000182">
    <property type="entry name" value="GNAT_dom"/>
</dbReference>
<protein>
    <recommendedName>
        <fullName evidence="4">N-acetyltransferase domain-containing protein</fullName>
    </recommendedName>
</protein>
<dbReference type="PANTHER" id="PTHR43420:SF12">
    <property type="entry name" value="N-ACETYLTRANSFERASE DOMAIN-CONTAINING PROTEIN"/>
    <property type="match status" value="1"/>
</dbReference>
<keyword evidence="3" id="KW-0732">Signal</keyword>
<sequence>MPLPLLCLCLPLVGCWRLSPQAPQLHTKAPLRNSAPTSFISLLPAAEGLLQGERRDTIIVRRACPDDAKPLAQLCTDAFFGSHTFFDGPIIFLQRAQIFSRVLMQVSRRISIEDGRECRLLVATDSNNGDLCGCIDLAVHLYNEHEKRFELTVDEMPGRRGTYSWQPYVASLAVREDYRRQGIARMLMREAELTAKRWGYNYLSLEVAKSNDVALRFYERLGYRKLREDCSGTGATEVNVRYFWWDLQSVEKLILRSSLHGRW</sequence>
<accession>A0AB34K8G6</accession>
<dbReference type="SUPFAM" id="SSF55729">
    <property type="entry name" value="Acyl-CoA N-acyltransferases (Nat)"/>
    <property type="match status" value="1"/>
</dbReference>
<organism evidence="5 6">
    <name type="scientific">Prymnesium parvum</name>
    <name type="common">Toxic golden alga</name>
    <dbReference type="NCBI Taxonomy" id="97485"/>
    <lineage>
        <taxon>Eukaryota</taxon>
        <taxon>Haptista</taxon>
        <taxon>Haptophyta</taxon>
        <taxon>Prymnesiophyceae</taxon>
        <taxon>Prymnesiales</taxon>
        <taxon>Prymnesiaceae</taxon>
        <taxon>Prymnesium</taxon>
    </lineage>
</organism>
<keyword evidence="6" id="KW-1185">Reference proteome</keyword>
<dbReference type="InterPro" id="IPR016181">
    <property type="entry name" value="Acyl_CoA_acyltransferase"/>
</dbReference>
<gene>
    <name evidence="5" type="ORF">AB1Y20_000240</name>
</gene>
<dbReference type="GO" id="GO:0016747">
    <property type="term" value="F:acyltransferase activity, transferring groups other than amino-acyl groups"/>
    <property type="evidence" value="ECO:0007669"/>
    <property type="project" value="InterPro"/>
</dbReference>
<comment type="caution">
    <text evidence="5">The sequence shown here is derived from an EMBL/GenBank/DDBJ whole genome shotgun (WGS) entry which is preliminary data.</text>
</comment>
<feature type="signal peptide" evidence="3">
    <location>
        <begin position="1"/>
        <end position="15"/>
    </location>
</feature>
<proteinExistence type="predicted"/>
<dbReference type="InterPro" id="IPR050680">
    <property type="entry name" value="YpeA/RimI_acetyltransf"/>
</dbReference>
<feature type="domain" description="N-acetyltransferase" evidence="4">
    <location>
        <begin position="58"/>
        <end position="248"/>
    </location>
</feature>